<feature type="region of interest" description="Disordered" evidence="1">
    <location>
        <begin position="154"/>
        <end position="173"/>
    </location>
</feature>
<dbReference type="Proteomes" id="UP001604336">
    <property type="component" value="Unassembled WGS sequence"/>
</dbReference>
<keyword evidence="3" id="KW-1185">Reference proteome</keyword>
<name>A0ABD1NYT9_9LAMI</name>
<accession>A0ABD1NYT9</accession>
<dbReference type="AlphaFoldDB" id="A0ABD1NYT9"/>
<organism evidence="2 3">
    <name type="scientific">Abeliophyllum distichum</name>
    <dbReference type="NCBI Taxonomy" id="126358"/>
    <lineage>
        <taxon>Eukaryota</taxon>
        <taxon>Viridiplantae</taxon>
        <taxon>Streptophyta</taxon>
        <taxon>Embryophyta</taxon>
        <taxon>Tracheophyta</taxon>
        <taxon>Spermatophyta</taxon>
        <taxon>Magnoliopsida</taxon>
        <taxon>eudicotyledons</taxon>
        <taxon>Gunneridae</taxon>
        <taxon>Pentapetalae</taxon>
        <taxon>asterids</taxon>
        <taxon>lamiids</taxon>
        <taxon>Lamiales</taxon>
        <taxon>Oleaceae</taxon>
        <taxon>Forsythieae</taxon>
        <taxon>Abeliophyllum</taxon>
    </lineage>
</organism>
<dbReference type="EMBL" id="JBFOLK010000102">
    <property type="protein sequence ID" value="KAL2456592.1"/>
    <property type="molecule type" value="Genomic_DNA"/>
</dbReference>
<evidence type="ECO:0000313" key="3">
    <source>
        <dbReference type="Proteomes" id="UP001604336"/>
    </source>
</evidence>
<reference evidence="3" key="1">
    <citation type="submission" date="2024-07" db="EMBL/GenBank/DDBJ databases">
        <title>Two chromosome-level genome assemblies of Korean endemic species Abeliophyllum distichum and Forsythia ovata (Oleaceae).</title>
        <authorList>
            <person name="Jang H."/>
        </authorList>
    </citation>
    <scope>NUCLEOTIDE SEQUENCE [LARGE SCALE GENOMIC DNA]</scope>
</reference>
<comment type="caution">
    <text evidence="2">The sequence shown here is derived from an EMBL/GenBank/DDBJ whole genome shotgun (WGS) entry which is preliminary data.</text>
</comment>
<gene>
    <name evidence="2" type="ORF">Adt_46725</name>
</gene>
<sequence>MIRTPTRTEACSFAQKRDMLLGFYYTYCMHPLHSLEQHLDLLDCIIEMLWEIHHNIRDKVKIQRLYETVLEPWALVINEIVQWSDDDLSYEDITYLLRESYETSRNLRRNFKKTITLSLNTSLRATNSRLDNGLLAKCFSRILEEILPVPILDSSEQGMLEEDPEEDLEEIED</sequence>
<evidence type="ECO:0000256" key="1">
    <source>
        <dbReference type="SAM" id="MobiDB-lite"/>
    </source>
</evidence>
<protein>
    <submittedName>
        <fullName evidence="2">Uncharacterized protein</fullName>
    </submittedName>
</protein>
<evidence type="ECO:0000313" key="2">
    <source>
        <dbReference type="EMBL" id="KAL2456592.1"/>
    </source>
</evidence>
<feature type="compositionally biased region" description="Acidic residues" evidence="1">
    <location>
        <begin position="159"/>
        <end position="173"/>
    </location>
</feature>
<proteinExistence type="predicted"/>